<evidence type="ECO:0000313" key="2">
    <source>
        <dbReference type="EMBL" id="MFC4989627.1"/>
    </source>
</evidence>
<dbReference type="AlphaFoldDB" id="A0ABD5QJ32"/>
<dbReference type="Proteomes" id="UP001595925">
    <property type="component" value="Unassembled WGS sequence"/>
</dbReference>
<reference evidence="2 3" key="1">
    <citation type="journal article" date="2019" name="Int. J. Syst. Evol. Microbiol.">
        <title>The Global Catalogue of Microorganisms (GCM) 10K type strain sequencing project: providing services to taxonomists for standard genome sequencing and annotation.</title>
        <authorList>
            <consortium name="The Broad Institute Genomics Platform"/>
            <consortium name="The Broad Institute Genome Sequencing Center for Infectious Disease"/>
            <person name="Wu L."/>
            <person name="Ma J."/>
        </authorList>
    </citation>
    <scope>NUCLEOTIDE SEQUENCE [LARGE SCALE GENOMIC DNA]</scope>
    <source>
        <strain evidence="2 3">CGMCC 1.15824</strain>
    </source>
</reference>
<name>A0ABD5QJ32_9EURY</name>
<protein>
    <submittedName>
        <fullName evidence="2">Uncharacterized protein</fullName>
    </submittedName>
</protein>
<keyword evidence="1" id="KW-1133">Transmembrane helix</keyword>
<keyword evidence="3" id="KW-1185">Reference proteome</keyword>
<dbReference type="RefSeq" id="WP_224829620.1">
    <property type="nucleotide sequence ID" value="NZ_JAIVEF010000023.1"/>
</dbReference>
<keyword evidence="1" id="KW-0812">Transmembrane</keyword>
<organism evidence="2 3">
    <name type="scientific">Saliphagus infecundisoli</name>
    <dbReference type="NCBI Taxonomy" id="1849069"/>
    <lineage>
        <taxon>Archaea</taxon>
        <taxon>Methanobacteriati</taxon>
        <taxon>Methanobacteriota</taxon>
        <taxon>Stenosarchaea group</taxon>
        <taxon>Halobacteria</taxon>
        <taxon>Halobacteriales</taxon>
        <taxon>Natrialbaceae</taxon>
        <taxon>Saliphagus</taxon>
    </lineage>
</organism>
<evidence type="ECO:0000313" key="3">
    <source>
        <dbReference type="Proteomes" id="UP001595925"/>
    </source>
</evidence>
<proteinExistence type="predicted"/>
<dbReference type="EMBL" id="JBHSJG010000050">
    <property type="protein sequence ID" value="MFC4989627.1"/>
    <property type="molecule type" value="Genomic_DNA"/>
</dbReference>
<evidence type="ECO:0000256" key="1">
    <source>
        <dbReference type="SAM" id="Phobius"/>
    </source>
</evidence>
<keyword evidence="1" id="KW-0472">Membrane</keyword>
<gene>
    <name evidence="2" type="ORF">ACFPFO_18045</name>
</gene>
<feature type="transmembrane region" description="Helical" evidence="1">
    <location>
        <begin position="54"/>
        <end position="78"/>
    </location>
</feature>
<accession>A0ABD5QJ32</accession>
<feature type="transmembrane region" description="Helical" evidence="1">
    <location>
        <begin position="12"/>
        <end position="34"/>
    </location>
</feature>
<comment type="caution">
    <text evidence="2">The sequence shown here is derived from an EMBL/GenBank/DDBJ whole genome shotgun (WGS) entry which is preliminary data.</text>
</comment>
<sequence>MMENPNKISTTSSLTFLPGVFFVGVMLILLHFVFENPFETFSTAAQAGDMEFLLPLLGIGFLLYIGIALAWIGTVFLLESRRSESM</sequence>